<organism evidence="1 2">
    <name type="scientific">Elysia crispata</name>
    <name type="common">lettuce slug</name>
    <dbReference type="NCBI Taxonomy" id="231223"/>
    <lineage>
        <taxon>Eukaryota</taxon>
        <taxon>Metazoa</taxon>
        <taxon>Spiralia</taxon>
        <taxon>Lophotrochozoa</taxon>
        <taxon>Mollusca</taxon>
        <taxon>Gastropoda</taxon>
        <taxon>Heterobranchia</taxon>
        <taxon>Euthyneura</taxon>
        <taxon>Panpulmonata</taxon>
        <taxon>Sacoglossa</taxon>
        <taxon>Placobranchoidea</taxon>
        <taxon>Plakobranchidae</taxon>
        <taxon>Elysia</taxon>
    </lineage>
</organism>
<gene>
    <name evidence="1" type="ORF">RRG08_053905</name>
</gene>
<protein>
    <submittedName>
        <fullName evidence="1">Uncharacterized protein</fullName>
    </submittedName>
</protein>
<dbReference type="AlphaFoldDB" id="A0AAE0ZM33"/>
<dbReference type="EMBL" id="JAWDGP010003666">
    <property type="protein sequence ID" value="KAK3771924.1"/>
    <property type="molecule type" value="Genomic_DNA"/>
</dbReference>
<dbReference type="Proteomes" id="UP001283361">
    <property type="component" value="Unassembled WGS sequence"/>
</dbReference>
<evidence type="ECO:0000313" key="1">
    <source>
        <dbReference type="EMBL" id="KAK3771924.1"/>
    </source>
</evidence>
<accession>A0AAE0ZM33</accession>
<reference evidence="1" key="1">
    <citation type="journal article" date="2023" name="G3 (Bethesda)">
        <title>A reference genome for the long-term kleptoplast-retaining sea slug Elysia crispata morphotype clarki.</title>
        <authorList>
            <person name="Eastman K.E."/>
            <person name="Pendleton A.L."/>
            <person name="Shaikh M.A."/>
            <person name="Suttiyut T."/>
            <person name="Ogas R."/>
            <person name="Tomko P."/>
            <person name="Gavelis G."/>
            <person name="Widhalm J.R."/>
            <person name="Wisecaver J.H."/>
        </authorList>
    </citation>
    <scope>NUCLEOTIDE SEQUENCE</scope>
    <source>
        <strain evidence="1">ECLA1</strain>
    </source>
</reference>
<name>A0AAE0ZM33_9GAST</name>
<keyword evidence="2" id="KW-1185">Reference proteome</keyword>
<comment type="caution">
    <text evidence="1">The sequence shown here is derived from an EMBL/GenBank/DDBJ whole genome shotgun (WGS) entry which is preliminary data.</text>
</comment>
<sequence>MGKLGLAAVVVCEDPTNRALFRGTYQGSTLPAVTNEKVEFALVRDKSACEPPAVGFGALCKLSDDRARLVPRIREPHLRLLLEGNDGLSDLELGQEARLDHIGKKRNGCPLFFLEMRAEPRCHNRMKVDGELPAADLGEAGADVDRQWAVDSDAGHAVSWVAEALEPWRGLSFALEARGIAGFHVDTDHSVDVVVGGVPETAVTVFHARSLHHVEEVDRRGLPGVLFARHDARGVVLTEDPSRQGFGILWC</sequence>
<proteinExistence type="predicted"/>
<evidence type="ECO:0000313" key="2">
    <source>
        <dbReference type="Proteomes" id="UP001283361"/>
    </source>
</evidence>